<dbReference type="KEGG" id="orp:MOP44_04745"/>
<evidence type="ECO:0000313" key="5">
    <source>
        <dbReference type="Proteomes" id="UP001059380"/>
    </source>
</evidence>
<dbReference type="Pfam" id="PF07676">
    <property type="entry name" value="PD40"/>
    <property type="match status" value="2"/>
</dbReference>
<comment type="similarity">
    <text evidence="1">Belongs to the TolB family.</text>
</comment>
<dbReference type="PANTHER" id="PTHR36842">
    <property type="entry name" value="PROTEIN TOLB HOMOLOG"/>
    <property type="match status" value="1"/>
</dbReference>
<dbReference type="AlphaFoldDB" id="A0A9J7BQZ7"/>
<evidence type="ECO:0000256" key="2">
    <source>
        <dbReference type="SAM" id="MobiDB-lite"/>
    </source>
</evidence>
<dbReference type="Proteomes" id="UP001059380">
    <property type="component" value="Chromosome"/>
</dbReference>
<feature type="compositionally biased region" description="Polar residues" evidence="2">
    <location>
        <begin position="458"/>
        <end position="469"/>
    </location>
</feature>
<evidence type="ECO:0000256" key="1">
    <source>
        <dbReference type="ARBA" id="ARBA00009820"/>
    </source>
</evidence>
<evidence type="ECO:0000256" key="3">
    <source>
        <dbReference type="SAM" id="Phobius"/>
    </source>
</evidence>
<dbReference type="InterPro" id="IPR011659">
    <property type="entry name" value="WD40"/>
</dbReference>
<keyword evidence="5" id="KW-1185">Reference proteome</keyword>
<protein>
    <submittedName>
        <fullName evidence="4">Uncharacterized protein</fullName>
    </submittedName>
</protein>
<evidence type="ECO:0000313" key="4">
    <source>
        <dbReference type="EMBL" id="UWZ85251.1"/>
    </source>
</evidence>
<feature type="region of interest" description="Disordered" evidence="2">
    <location>
        <begin position="75"/>
        <end position="104"/>
    </location>
</feature>
<keyword evidence="3" id="KW-0812">Transmembrane</keyword>
<reference evidence="4" key="1">
    <citation type="submission" date="2021-04" db="EMBL/GenBank/DDBJ databases">
        <title>Phylogenetic analysis of Acidobacteriaceae.</title>
        <authorList>
            <person name="Qiu L."/>
            <person name="Zhang Q."/>
        </authorList>
    </citation>
    <scope>NUCLEOTIDE SEQUENCE</scope>
    <source>
        <strain evidence="4">DSM 25168</strain>
    </source>
</reference>
<feature type="region of interest" description="Disordered" evidence="2">
    <location>
        <begin position="458"/>
        <end position="478"/>
    </location>
</feature>
<gene>
    <name evidence="4" type="ORF">MOP44_04745</name>
</gene>
<dbReference type="Gene3D" id="2.120.10.30">
    <property type="entry name" value="TolB, C-terminal domain"/>
    <property type="match status" value="3"/>
</dbReference>
<name>A0A9J7BQZ7_9BACT</name>
<dbReference type="InterPro" id="IPR011042">
    <property type="entry name" value="6-blade_b-propeller_TolB-like"/>
</dbReference>
<keyword evidence="3" id="KW-0472">Membrane</keyword>
<keyword evidence="3" id="KW-1133">Transmembrane helix</keyword>
<organism evidence="4 5">
    <name type="scientific">Occallatibacter riparius</name>
    <dbReference type="NCBI Taxonomy" id="1002689"/>
    <lineage>
        <taxon>Bacteria</taxon>
        <taxon>Pseudomonadati</taxon>
        <taxon>Acidobacteriota</taxon>
        <taxon>Terriglobia</taxon>
        <taxon>Terriglobales</taxon>
        <taxon>Acidobacteriaceae</taxon>
        <taxon>Occallatibacter</taxon>
    </lineage>
</organism>
<sequence>MPEVTVSGERLDQWKAIASYLGKDVSTVIRWAKENGLPVHRVPGKQKRRPVFAYRCEIDAWMASSVDRGDKAVGGDLQQQVERTPASKDSPETSLDRASPPSAPQEFLVSRRQVAHKLMVVWVLAGAVIAVMGVLGLLRRFFYQQFHSGGESLLMSEGFPVDGPLVAAGGNLYFAAWRGGRIVPFTISESGGTAREIPVPFVQSQPLDVSIDGRRLLLLVGMGQEKERKLWWFPLNGGEPTRVGEIACHTAALSPSGRSLAYAYGNSIYVTQDNGLSSRLLHNFTGLPTTLRWSKDGTRILSLVRDDAEFSVVWRLLIDTHEALTLTSLAPLTRVSHRFSSLSPVLDDNDDVFLGGDDSDPSIYLLKNPTITAFSATQLQRFAATRSGVSDIALDRRSHALYYGRPTARRDELDIYHPRSGNIQPFMPGISAHDVDFSRDGRAIVYVTDPASPTNTLWVARSDGNNPRQLDTRGLDTVGLPRWSPDGKQLAFMGRRSGEPYRIYVMPALGREPVEVSHTNDNQGAPTWSPDGRSILYGRVLCQEANACGIFRIDLETGSVTMIAGSEGLSTARWSPDGRYIAALRTESHQLLLKDQRTGQWKILADGVNGNDLAWSPDSLAIYASRPDGVRPAVLRVSVSGEVQEALDLSPWTRLTGRVDTWFAVAPDGSLIFVRLVTGSEIIALDYIAP</sequence>
<feature type="compositionally biased region" description="Basic and acidic residues" evidence="2">
    <location>
        <begin position="85"/>
        <end position="95"/>
    </location>
</feature>
<dbReference type="RefSeq" id="WP_260794769.1">
    <property type="nucleotide sequence ID" value="NZ_CP093313.1"/>
</dbReference>
<feature type="transmembrane region" description="Helical" evidence="3">
    <location>
        <begin position="118"/>
        <end position="138"/>
    </location>
</feature>
<dbReference type="EMBL" id="CP093313">
    <property type="protein sequence ID" value="UWZ85251.1"/>
    <property type="molecule type" value="Genomic_DNA"/>
</dbReference>
<accession>A0A9J7BQZ7</accession>
<dbReference type="SUPFAM" id="SSF82171">
    <property type="entry name" value="DPP6 N-terminal domain-like"/>
    <property type="match status" value="3"/>
</dbReference>
<dbReference type="PANTHER" id="PTHR36842:SF1">
    <property type="entry name" value="PROTEIN TOLB"/>
    <property type="match status" value="1"/>
</dbReference>
<proteinExistence type="inferred from homology"/>